<evidence type="ECO:0000256" key="11">
    <source>
        <dbReference type="RuleBase" id="RU000688"/>
    </source>
</evidence>
<feature type="transmembrane region" description="Helical" evidence="12">
    <location>
        <begin position="141"/>
        <end position="164"/>
    </location>
</feature>
<dbReference type="GO" id="GO:0005886">
    <property type="term" value="C:plasma membrane"/>
    <property type="evidence" value="ECO:0007669"/>
    <property type="project" value="UniProtKB-SubCell"/>
</dbReference>
<evidence type="ECO:0000256" key="7">
    <source>
        <dbReference type="ARBA" id="ARBA00023040"/>
    </source>
</evidence>
<evidence type="ECO:0000313" key="14">
    <source>
        <dbReference type="Proteomes" id="UP000515156"/>
    </source>
</evidence>
<dbReference type="PRINTS" id="PR00245">
    <property type="entry name" value="OLFACTORYR"/>
</dbReference>
<keyword evidence="14" id="KW-1185">Reference proteome</keyword>
<feature type="transmembrane region" description="Helical" evidence="12">
    <location>
        <begin position="44"/>
        <end position="66"/>
    </location>
</feature>
<dbReference type="GO" id="GO:0004930">
    <property type="term" value="F:G protein-coupled receptor activity"/>
    <property type="evidence" value="ECO:0007669"/>
    <property type="project" value="UniProtKB-KW"/>
</dbReference>
<reference evidence="15" key="1">
    <citation type="submission" date="2025-08" db="UniProtKB">
        <authorList>
            <consortium name="RefSeq"/>
        </authorList>
    </citation>
    <scope>IDENTIFICATION</scope>
</reference>
<evidence type="ECO:0000256" key="6">
    <source>
        <dbReference type="ARBA" id="ARBA00022989"/>
    </source>
</evidence>
<keyword evidence="5 12" id="KW-0552">Olfaction</keyword>
<dbReference type="InParanoid" id="A0A6P7WPP8"/>
<keyword evidence="6 12" id="KW-1133">Transmembrane helix</keyword>
<evidence type="ECO:0000313" key="15">
    <source>
        <dbReference type="RefSeq" id="XP_030042358.1"/>
    </source>
</evidence>
<dbReference type="Gene3D" id="1.20.1070.10">
    <property type="entry name" value="Rhodopsin 7-helix transmembrane proteins"/>
    <property type="match status" value="1"/>
</dbReference>
<keyword evidence="3 12" id="KW-0716">Sensory transduction</keyword>
<keyword evidence="8 12" id="KW-0472">Membrane</keyword>
<keyword evidence="4 11" id="KW-0812">Transmembrane</keyword>
<evidence type="ECO:0000256" key="4">
    <source>
        <dbReference type="ARBA" id="ARBA00022692"/>
    </source>
</evidence>
<feature type="transmembrane region" description="Helical" evidence="12">
    <location>
        <begin position="176"/>
        <end position="195"/>
    </location>
</feature>
<evidence type="ECO:0000256" key="2">
    <source>
        <dbReference type="ARBA" id="ARBA00022475"/>
    </source>
</evidence>
<protein>
    <recommendedName>
        <fullName evidence="12">Olfactory receptor</fullName>
    </recommendedName>
</protein>
<accession>A0A6P7WPP8</accession>
<dbReference type="PRINTS" id="PR00237">
    <property type="entry name" value="GPCRRHODOPSN"/>
</dbReference>
<feature type="transmembrane region" description="Helical" evidence="12">
    <location>
        <begin position="6"/>
        <end position="23"/>
    </location>
</feature>
<dbReference type="GO" id="GO:0004984">
    <property type="term" value="F:olfactory receptor activity"/>
    <property type="evidence" value="ECO:0007669"/>
    <property type="project" value="InterPro"/>
</dbReference>
<evidence type="ECO:0000256" key="5">
    <source>
        <dbReference type="ARBA" id="ARBA00022725"/>
    </source>
</evidence>
<evidence type="ECO:0000256" key="10">
    <source>
        <dbReference type="ARBA" id="ARBA00023224"/>
    </source>
</evidence>
<dbReference type="InterPro" id="IPR000276">
    <property type="entry name" value="GPCR_Rhodpsn"/>
</dbReference>
<evidence type="ECO:0000256" key="12">
    <source>
        <dbReference type="RuleBase" id="RU363047"/>
    </source>
</evidence>
<keyword evidence="10 11" id="KW-0807">Transducer</keyword>
<dbReference type="CDD" id="cd13954">
    <property type="entry name" value="7tmA_OR"/>
    <property type="match status" value="1"/>
</dbReference>
<evidence type="ECO:0000256" key="3">
    <source>
        <dbReference type="ARBA" id="ARBA00022606"/>
    </source>
</evidence>
<dbReference type="InterPro" id="IPR000725">
    <property type="entry name" value="Olfact_rcpt"/>
</dbReference>
<gene>
    <name evidence="15" type="primary">LOC115457075</name>
</gene>
<comment type="subcellular location">
    <subcellularLocation>
        <location evidence="1 12">Cell membrane</location>
        <topology evidence="1 12">Multi-pass membrane protein</topology>
    </subcellularLocation>
</comment>
<dbReference type="InterPro" id="IPR017452">
    <property type="entry name" value="GPCR_Rhodpsn_7TM"/>
</dbReference>
<dbReference type="Proteomes" id="UP000515156">
    <property type="component" value="Chromosome 14"/>
</dbReference>
<evidence type="ECO:0000256" key="9">
    <source>
        <dbReference type="ARBA" id="ARBA00023170"/>
    </source>
</evidence>
<evidence type="ECO:0000259" key="13">
    <source>
        <dbReference type="PROSITE" id="PS50262"/>
    </source>
</evidence>
<dbReference type="KEGG" id="muo:115457075"/>
<dbReference type="GeneID" id="115457075"/>
<dbReference type="RefSeq" id="XP_030042358.1">
    <property type="nucleotide sequence ID" value="XM_030186498.1"/>
</dbReference>
<sequence length="212" mass="24322">MTQFYLFAIAVSTEFWLLTAMAYDRYVAICKPLHYPLIMNKRNCILLAAASWITGSLDLSFSIIYISQYSFCGSNEINHFYCDPNALLKLTCSDTHNFEITVLSEGPFVAVTPFLLTLSSYIFIIVAILKIRSSEGRRKTFSTCSSHLIIVLLFYGTIICVYMSPSSMFSPEEEKMFALLYTGFIPMLNPLIYSMRNKEVKNALRNLMFRKY</sequence>
<dbReference type="PANTHER" id="PTHR26453">
    <property type="entry name" value="OLFACTORY RECEPTOR"/>
    <property type="match status" value="1"/>
</dbReference>
<dbReference type="AlphaFoldDB" id="A0A6P7WPP8"/>
<dbReference type="Pfam" id="PF13853">
    <property type="entry name" value="7tm_4"/>
    <property type="match status" value="1"/>
</dbReference>
<keyword evidence="2 12" id="KW-1003">Cell membrane</keyword>
<keyword evidence="9 11" id="KW-0675">Receptor</keyword>
<proteinExistence type="inferred from homology"/>
<comment type="similarity">
    <text evidence="11">Belongs to the G-protein coupled receptor 1 family.</text>
</comment>
<evidence type="ECO:0000256" key="8">
    <source>
        <dbReference type="ARBA" id="ARBA00023136"/>
    </source>
</evidence>
<organism evidence="14 15">
    <name type="scientific">Microcaecilia unicolor</name>
    <dbReference type="NCBI Taxonomy" id="1415580"/>
    <lineage>
        <taxon>Eukaryota</taxon>
        <taxon>Metazoa</taxon>
        <taxon>Chordata</taxon>
        <taxon>Craniata</taxon>
        <taxon>Vertebrata</taxon>
        <taxon>Euteleostomi</taxon>
        <taxon>Amphibia</taxon>
        <taxon>Gymnophiona</taxon>
        <taxon>Siphonopidae</taxon>
        <taxon>Microcaecilia</taxon>
    </lineage>
</organism>
<name>A0A6P7WPP8_9AMPH</name>
<feature type="domain" description="G-protein coupled receptors family 1 profile" evidence="13">
    <location>
        <begin position="1"/>
        <end position="193"/>
    </location>
</feature>
<dbReference type="SUPFAM" id="SSF81321">
    <property type="entry name" value="Family A G protein-coupled receptor-like"/>
    <property type="match status" value="1"/>
</dbReference>
<keyword evidence="7 11" id="KW-0297">G-protein coupled receptor</keyword>
<dbReference type="PROSITE" id="PS00237">
    <property type="entry name" value="G_PROTEIN_RECEP_F1_1"/>
    <property type="match status" value="1"/>
</dbReference>
<dbReference type="FunFam" id="1.20.1070.10:FF:000015">
    <property type="entry name" value="Olfactory receptor"/>
    <property type="match status" value="1"/>
</dbReference>
<evidence type="ECO:0000256" key="1">
    <source>
        <dbReference type="ARBA" id="ARBA00004651"/>
    </source>
</evidence>
<feature type="transmembrane region" description="Helical" evidence="12">
    <location>
        <begin position="108"/>
        <end position="129"/>
    </location>
</feature>
<dbReference type="PROSITE" id="PS50262">
    <property type="entry name" value="G_PROTEIN_RECEP_F1_2"/>
    <property type="match status" value="1"/>
</dbReference>